<evidence type="ECO:0000256" key="1">
    <source>
        <dbReference type="SAM" id="MobiDB-lite"/>
    </source>
</evidence>
<keyword evidence="2" id="KW-0472">Membrane</keyword>
<keyword evidence="3" id="KW-0614">Plasmid</keyword>
<keyword evidence="4" id="KW-1185">Reference proteome</keyword>
<sequence>MPAPTSRRGPSPRARATAAVTAALPGAATAGGIVLGAPWHVTAGLLVLAVTTALMPQRSRDRRDVWQALLTHRERHLLIRRGHAELLLRDRGYAGRPGQGVARGRPAGERGRRARGNDPGPVRR</sequence>
<keyword evidence="2" id="KW-0812">Transmembrane</keyword>
<name>F8JK71_STREN</name>
<dbReference type="EMBL" id="CP003229">
    <property type="protein sequence ID" value="AEW98568.1"/>
    <property type="molecule type" value="Genomic_DNA"/>
</dbReference>
<feature type="transmembrane region" description="Helical" evidence="2">
    <location>
        <begin position="39"/>
        <end position="56"/>
    </location>
</feature>
<keyword evidence="2" id="KW-1133">Transmembrane helix</keyword>
<evidence type="ECO:0000313" key="4">
    <source>
        <dbReference type="Proteomes" id="UP000007842"/>
    </source>
</evidence>
<gene>
    <name evidence="3" type="ordered locus">SCATT_p03750</name>
</gene>
<dbReference type="PATRIC" id="fig|1003195.11.peg.1307"/>
<dbReference type="KEGG" id="sct:SCAT_p1350"/>
<accession>G8XFJ7</accession>
<organism evidence="3 4">
    <name type="scientific">Streptantibioticus cattleyicolor (strain ATCC 35852 / DSM 46488 / JCM 4925 / NBRC 14057 / NRRL 8057)</name>
    <name type="common">Streptomyces cattleya</name>
    <dbReference type="NCBI Taxonomy" id="1003195"/>
    <lineage>
        <taxon>Bacteria</taxon>
        <taxon>Bacillati</taxon>
        <taxon>Actinomycetota</taxon>
        <taxon>Actinomycetes</taxon>
        <taxon>Kitasatosporales</taxon>
        <taxon>Streptomycetaceae</taxon>
        <taxon>Streptantibioticus</taxon>
    </lineage>
</organism>
<evidence type="ECO:0000256" key="2">
    <source>
        <dbReference type="SAM" id="Phobius"/>
    </source>
</evidence>
<feature type="region of interest" description="Disordered" evidence="1">
    <location>
        <begin position="91"/>
        <end position="124"/>
    </location>
</feature>
<dbReference type="Proteomes" id="UP000007842">
    <property type="component" value="Plasmid pSCATT"/>
</dbReference>
<geneLocation type="plasmid" evidence="3 4">
    <name>pSCATT</name>
</geneLocation>
<evidence type="ECO:0000313" key="3">
    <source>
        <dbReference type="EMBL" id="AEW98568.1"/>
    </source>
</evidence>
<dbReference type="HOGENOM" id="CLU_2002566_0_0_11"/>
<dbReference type="KEGG" id="scy:SCATT_p03750"/>
<dbReference type="RefSeq" id="WP_014151797.1">
    <property type="nucleotide sequence ID" value="NC_016113.1"/>
</dbReference>
<protein>
    <submittedName>
        <fullName evidence="3">Uncharacterized protein</fullName>
    </submittedName>
</protein>
<reference evidence="4" key="1">
    <citation type="submission" date="2011-12" db="EMBL/GenBank/DDBJ databases">
        <title>Complete genome sequence of Streptomyces cattleya strain DSM 46488.</title>
        <authorList>
            <person name="Ou H.-Y."/>
            <person name="Li P."/>
            <person name="Zhao C."/>
            <person name="O'Hagan D."/>
            <person name="Deng Z."/>
        </authorList>
    </citation>
    <scope>NUCLEOTIDE SEQUENCE [LARGE SCALE GENOMIC DNA]</scope>
    <source>
        <strain evidence="4">ATCC 35852 / DSM 46488 / JCM 4925 / NBRC 14057 / NRRL 8057</strain>
        <plasmid evidence="4">Plasmid pSCATT</plasmid>
    </source>
</reference>
<accession>F8JK71</accession>
<proteinExistence type="predicted"/>
<dbReference type="AlphaFoldDB" id="F8JK71"/>